<accession>A0ABN7UTV7</accession>
<dbReference type="Proteomes" id="UP000789901">
    <property type="component" value="Unassembled WGS sequence"/>
</dbReference>
<keyword evidence="3" id="KW-1185">Reference proteome</keyword>
<evidence type="ECO:0000313" key="3">
    <source>
        <dbReference type="Proteomes" id="UP000789901"/>
    </source>
</evidence>
<feature type="region of interest" description="Disordered" evidence="1">
    <location>
        <begin position="15"/>
        <end position="37"/>
    </location>
</feature>
<proteinExistence type="predicted"/>
<feature type="compositionally biased region" description="Basic and acidic residues" evidence="1">
    <location>
        <begin position="19"/>
        <end position="35"/>
    </location>
</feature>
<comment type="caution">
    <text evidence="2">The sequence shown here is derived from an EMBL/GenBank/DDBJ whole genome shotgun (WGS) entry which is preliminary data.</text>
</comment>
<dbReference type="EMBL" id="CAJVQB010005324">
    <property type="protein sequence ID" value="CAG8658768.1"/>
    <property type="molecule type" value="Genomic_DNA"/>
</dbReference>
<gene>
    <name evidence="2" type="ORF">GMARGA_LOCUS9767</name>
</gene>
<protein>
    <submittedName>
        <fullName evidence="2">22136_t:CDS:1</fullName>
    </submittedName>
</protein>
<organism evidence="2 3">
    <name type="scientific">Gigaspora margarita</name>
    <dbReference type="NCBI Taxonomy" id="4874"/>
    <lineage>
        <taxon>Eukaryota</taxon>
        <taxon>Fungi</taxon>
        <taxon>Fungi incertae sedis</taxon>
        <taxon>Mucoromycota</taxon>
        <taxon>Glomeromycotina</taxon>
        <taxon>Glomeromycetes</taxon>
        <taxon>Diversisporales</taxon>
        <taxon>Gigasporaceae</taxon>
        <taxon>Gigaspora</taxon>
    </lineage>
</organism>
<feature type="region of interest" description="Disordered" evidence="1">
    <location>
        <begin position="137"/>
        <end position="171"/>
    </location>
</feature>
<feature type="compositionally biased region" description="Acidic residues" evidence="1">
    <location>
        <begin position="140"/>
        <end position="152"/>
    </location>
</feature>
<sequence length="171" mass="20499">MYNIDTIQKVKQRACASYRQHEREQRRKRNEDQRTKRQKICIKKDIQAIEACVPLHDNDNNLNNEEQEYEKTMFESFDIDNNLPELRSSGMTYINNNHVSEQDHSLKLLEKMIQETTNHNQDFSQYPTEKLVDITFSEDPNTDSDEDEENENENNYKFNNDERFTILNSNK</sequence>
<evidence type="ECO:0000256" key="1">
    <source>
        <dbReference type="SAM" id="MobiDB-lite"/>
    </source>
</evidence>
<reference evidence="2 3" key="1">
    <citation type="submission" date="2021-06" db="EMBL/GenBank/DDBJ databases">
        <authorList>
            <person name="Kallberg Y."/>
            <person name="Tangrot J."/>
            <person name="Rosling A."/>
        </authorList>
    </citation>
    <scope>NUCLEOTIDE SEQUENCE [LARGE SCALE GENOMIC DNA]</scope>
    <source>
        <strain evidence="2 3">120-4 pot B 10/14</strain>
    </source>
</reference>
<name>A0ABN7UTV7_GIGMA</name>
<evidence type="ECO:0000313" key="2">
    <source>
        <dbReference type="EMBL" id="CAG8658768.1"/>
    </source>
</evidence>